<evidence type="ECO:0000256" key="2">
    <source>
        <dbReference type="ARBA" id="ARBA00005695"/>
    </source>
</evidence>
<comment type="similarity">
    <text evidence="2">Belongs to the bacterial solute-binding protein 5 family.</text>
</comment>
<reference evidence="4" key="2">
    <citation type="submission" date="2020-09" db="EMBL/GenBank/DDBJ databases">
        <authorList>
            <person name="Sun Q."/>
            <person name="Zhou Y."/>
        </authorList>
    </citation>
    <scope>NUCLEOTIDE SEQUENCE</scope>
    <source>
        <strain evidence="4">CGMCC 1.12214</strain>
    </source>
</reference>
<dbReference type="GO" id="GO:1904680">
    <property type="term" value="F:peptide transmembrane transporter activity"/>
    <property type="evidence" value="ECO:0007669"/>
    <property type="project" value="TreeGrafter"/>
</dbReference>
<accession>A0A917MI58</accession>
<dbReference type="Pfam" id="PF00496">
    <property type="entry name" value="SBP_bac_5"/>
    <property type="match status" value="1"/>
</dbReference>
<dbReference type="InterPro" id="IPR000914">
    <property type="entry name" value="SBP_5_dom"/>
</dbReference>
<evidence type="ECO:0000259" key="3">
    <source>
        <dbReference type="Pfam" id="PF00496"/>
    </source>
</evidence>
<dbReference type="SUPFAM" id="SSF53850">
    <property type="entry name" value="Periplasmic binding protein-like II"/>
    <property type="match status" value="1"/>
</dbReference>
<comment type="caution">
    <text evidence="4">The sequence shown here is derived from an EMBL/GenBank/DDBJ whole genome shotgun (WGS) entry which is preliminary data.</text>
</comment>
<dbReference type="Gene3D" id="3.90.76.10">
    <property type="entry name" value="Dipeptide-binding Protein, Domain 1"/>
    <property type="match status" value="1"/>
</dbReference>
<dbReference type="GO" id="GO:0043190">
    <property type="term" value="C:ATP-binding cassette (ABC) transporter complex"/>
    <property type="evidence" value="ECO:0007669"/>
    <property type="project" value="InterPro"/>
</dbReference>
<gene>
    <name evidence="4" type="ORF">GCM10007036_21790</name>
</gene>
<dbReference type="Gene3D" id="3.40.190.10">
    <property type="entry name" value="Periplasmic binding protein-like II"/>
    <property type="match status" value="1"/>
</dbReference>
<dbReference type="InterPro" id="IPR030678">
    <property type="entry name" value="Peptide/Ni-bd"/>
</dbReference>
<dbReference type="EMBL" id="BMES01000002">
    <property type="protein sequence ID" value="GGH19125.1"/>
    <property type="molecule type" value="Genomic_DNA"/>
</dbReference>
<dbReference type="RefSeq" id="WP_188517804.1">
    <property type="nucleotide sequence ID" value="NZ_BMES01000002.1"/>
</dbReference>
<dbReference type="AlphaFoldDB" id="A0A917MI58"/>
<evidence type="ECO:0000313" key="4">
    <source>
        <dbReference type="EMBL" id="GGH19125.1"/>
    </source>
</evidence>
<organism evidence="4 5">
    <name type="scientific">Alsobacter metallidurans</name>
    <dbReference type="NCBI Taxonomy" id="340221"/>
    <lineage>
        <taxon>Bacteria</taxon>
        <taxon>Pseudomonadati</taxon>
        <taxon>Pseudomonadota</taxon>
        <taxon>Alphaproteobacteria</taxon>
        <taxon>Hyphomicrobiales</taxon>
        <taxon>Alsobacteraceae</taxon>
        <taxon>Alsobacter</taxon>
    </lineage>
</organism>
<dbReference type="GO" id="GO:0030288">
    <property type="term" value="C:outer membrane-bounded periplasmic space"/>
    <property type="evidence" value="ECO:0007669"/>
    <property type="project" value="UniProtKB-ARBA"/>
</dbReference>
<reference evidence="4" key="1">
    <citation type="journal article" date="2014" name="Int. J. Syst. Evol. Microbiol.">
        <title>Complete genome sequence of Corynebacterium casei LMG S-19264T (=DSM 44701T), isolated from a smear-ripened cheese.</title>
        <authorList>
            <consortium name="US DOE Joint Genome Institute (JGI-PGF)"/>
            <person name="Walter F."/>
            <person name="Albersmeier A."/>
            <person name="Kalinowski J."/>
            <person name="Ruckert C."/>
        </authorList>
    </citation>
    <scope>NUCLEOTIDE SEQUENCE</scope>
    <source>
        <strain evidence="4">CGMCC 1.12214</strain>
    </source>
</reference>
<keyword evidence="4" id="KW-0808">Transferase</keyword>
<dbReference type="InterPro" id="IPR039424">
    <property type="entry name" value="SBP_5"/>
</dbReference>
<dbReference type="PANTHER" id="PTHR30290">
    <property type="entry name" value="PERIPLASMIC BINDING COMPONENT OF ABC TRANSPORTER"/>
    <property type="match status" value="1"/>
</dbReference>
<feature type="domain" description="Solute-binding protein family 5" evidence="3">
    <location>
        <begin position="46"/>
        <end position="360"/>
    </location>
</feature>
<dbReference type="Proteomes" id="UP000603912">
    <property type="component" value="Unassembled WGS sequence"/>
</dbReference>
<dbReference type="GO" id="GO:0015833">
    <property type="term" value="P:peptide transport"/>
    <property type="evidence" value="ECO:0007669"/>
    <property type="project" value="TreeGrafter"/>
</dbReference>
<dbReference type="PIRSF" id="PIRSF002741">
    <property type="entry name" value="MppA"/>
    <property type="match status" value="1"/>
</dbReference>
<dbReference type="Gene3D" id="3.10.105.10">
    <property type="entry name" value="Dipeptide-binding Protein, Domain 3"/>
    <property type="match status" value="1"/>
</dbReference>
<evidence type="ECO:0000313" key="5">
    <source>
        <dbReference type="Proteomes" id="UP000603912"/>
    </source>
</evidence>
<comment type="subcellular location">
    <subcellularLocation>
        <location evidence="1">Periplasm</location>
    </subcellularLocation>
</comment>
<dbReference type="GO" id="GO:0016740">
    <property type="term" value="F:transferase activity"/>
    <property type="evidence" value="ECO:0007669"/>
    <property type="project" value="UniProtKB-KW"/>
</dbReference>
<name>A0A917MI58_9HYPH</name>
<evidence type="ECO:0000256" key="1">
    <source>
        <dbReference type="ARBA" id="ARBA00004418"/>
    </source>
</evidence>
<keyword evidence="5" id="KW-1185">Reference proteome</keyword>
<proteinExistence type="inferred from homology"/>
<protein>
    <submittedName>
        <fullName evidence="4">Glycosyl transferase</fullName>
    </submittedName>
</protein>
<sequence>MTTITISQGRVALDDPHACTDANDILTVFGALFDTLVRRTPDGGYGPSLATEWTVSEDARRYQFRLREGVLFHDGEPCDAKAVRYALLRMARPDMGATLGAPGVYAQYLAGLQVEVLGRYEVALTLAQPIADLFDILAYGHIVSPRAVEAAGDDLARRAVGTGPYRLHAYHPGERIELRANPGHFDGKPTFDGVTWVRGETAASRAEALRTGQVDIANGLPRSALSELPASSFTVQEHLAPTALIMMFNAASGPASDPRVRLALNLAIDRQALVDDVLGGAGQPLHGFVSPAHYGADPDAPPFTQDLAEARRLLAAAGHGDGLTLNLYCPTRLPDEAQALADAVEEQLSPLGVRFKRHIEPDRVHYANQVRLKAIHDVCVFDSSPMSVFRVLHEKIDSRVRGSWWEGYSNPAVERLIDVARGTVSAEAREKLYRQCYRLLQQDPPWLYLYNHRRVIGLRGRHPGWSMRRDGVVDIRALPPL</sequence>